<sequence>MRTCFFGLLVSVGVLGLANAQYDEPPAEDHGAAGNAYYENEAPPQYDAHHQDEGAREHHQPRDPLNQGRYQERSTFPRRTTYVAQNDTFTLPPYYYSITTTEKTIKINRRTYQQLLDAVISDGALKTPRVIEAFSKVDRGHFVHHLEDEPYGFMARKLGRGIYMEKPHLQARIIELLEPKIQEGAKVLDIGSGSGFMSCVFAELVGKTGRVFGVEHMREQCEDAWETVMRIRPDLLNDGRLHLRCRDGRTGLLHQAPFDAIYLSTYVPEIPYSILLQLKPGGRLVCGVGKSKSYHRMTVIDRSEDGTHFQKYEISLENFINPLINADEQNDNWLYQQSR</sequence>
<dbReference type="Proteomes" id="UP000079169">
    <property type="component" value="Unplaced"/>
</dbReference>
<feature type="region of interest" description="Disordered" evidence="8">
    <location>
        <begin position="26"/>
        <end position="77"/>
    </location>
</feature>
<dbReference type="PANTHER" id="PTHR11579:SF0">
    <property type="entry name" value="PROTEIN-L-ISOASPARTATE(D-ASPARTATE) O-METHYLTRANSFERASE"/>
    <property type="match status" value="1"/>
</dbReference>
<evidence type="ECO:0000256" key="8">
    <source>
        <dbReference type="SAM" id="MobiDB-lite"/>
    </source>
</evidence>
<keyword evidence="5" id="KW-0489">Methyltransferase</keyword>
<gene>
    <name evidence="11" type="primary">LOC103510692</name>
</gene>
<dbReference type="GO" id="GO:0004719">
    <property type="term" value="F:protein-L-isoaspartate (D-aspartate) O-methyltransferase activity"/>
    <property type="evidence" value="ECO:0007669"/>
    <property type="project" value="UniProtKB-EC"/>
</dbReference>
<keyword evidence="10" id="KW-1185">Reference proteome</keyword>
<evidence type="ECO:0000313" key="11">
    <source>
        <dbReference type="RefSeq" id="XP_008473599.1"/>
    </source>
</evidence>
<dbReference type="PANTHER" id="PTHR11579">
    <property type="entry name" value="PROTEIN-L-ISOASPARTATE O-METHYLTRANSFERASE"/>
    <property type="match status" value="1"/>
</dbReference>
<dbReference type="CDD" id="cd02440">
    <property type="entry name" value="AdoMet_MTases"/>
    <property type="match status" value="1"/>
</dbReference>
<evidence type="ECO:0000256" key="3">
    <source>
        <dbReference type="ARBA" id="ARBA00011890"/>
    </source>
</evidence>
<dbReference type="InterPro" id="IPR000682">
    <property type="entry name" value="PCMT"/>
</dbReference>
<dbReference type="GeneID" id="103510692"/>
<feature type="compositionally biased region" description="Basic and acidic residues" evidence="8">
    <location>
        <begin position="47"/>
        <end position="62"/>
    </location>
</feature>
<dbReference type="GO" id="GO:0032259">
    <property type="term" value="P:methylation"/>
    <property type="evidence" value="ECO:0007669"/>
    <property type="project" value="UniProtKB-KW"/>
</dbReference>
<dbReference type="InterPro" id="IPR029063">
    <property type="entry name" value="SAM-dependent_MTases_sf"/>
</dbReference>
<keyword evidence="6" id="KW-0808">Transferase</keyword>
<protein>
    <recommendedName>
        <fullName evidence="3">protein-L-isoaspartate(D-aspartate) O-methyltransferase</fullName>
        <ecNumber evidence="3">2.1.1.77</ecNumber>
    </recommendedName>
</protein>
<evidence type="ECO:0000256" key="6">
    <source>
        <dbReference type="ARBA" id="ARBA00022679"/>
    </source>
</evidence>
<evidence type="ECO:0000256" key="9">
    <source>
        <dbReference type="SAM" id="SignalP"/>
    </source>
</evidence>
<dbReference type="PaxDb" id="121845-A0A1S3D3H5"/>
<feature type="signal peptide" evidence="9">
    <location>
        <begin position="1"/>
        <end position="20"/>
    </location>
</feature>
<dbReference type="EC" id="2.1.1.77" evidence="3"/>
<comment type="subcellular location">
    <subcellularLocation>
        <location evidence="1">Cytoplasm</location>
    </subcellularLocation>
</comment>
<evidence type="ECO:0000256" key="4">
    <source>
        <dbReference type="ARBA" id="ARBA00022490"/>
    </source>
</evidence>
<feature type="chain" id="PRO_5010284373" description="protein-L-isoaspartate(D-aspartate) O-methyltransferase" evidence="9">
    <location>
        <begin position="21"/>
        <end position="339"/>
    </location>
</feature>
<keyword evidence="4" id="KW-0963">Cytoplasm</keyword>
<dbReference type="RefSeq" id="XP_008473599.1">
    <property type="nucleotide sequence ID" value="XM_008475377.3"/>
</dbReference>
<reference evidence="11" key="1">
    <citation type="submission" date="2025-08" db="UniProtKB">
        <authorList>
            <consortium name="RefSeq"/>
        </authorList>
    </citation>
    <scope>IDENTIFICATION</scope>
</reference>
<dbReference type="SUPFAM" id="SSF53335">
    <property type="entry name" value="S-adenosyl-L-methionine-dependent methyltransferases"/>
    <property type="match status" value="1"/>
</dbReference>
<keyword evidence="7" id="KW-0949">S-adenosyl-L-methionine</keyword>
<proteinExistence type="inferred from homology"/>
<dbReference type="KEGG" id="dci:103510692"/>
<name>A0A1S3D3H5_DIACI</name>
<dbReference type="Pfam" id="PF01135">
    <property type="entry name" value="PCMT"/>
    <property type="match status" value="1"/>
</dbReference>
<evidence type="ECO:0000256" key="5">
    <source>
        <dbReference type="ARBA" id="ARBA00022603"/>
    </source>
</evidence>
<evidence type="ECO:0000256" key="1">
    <source>
        <dbReference type="ARBA" id="ARBA00004496"/>
    </source>
</evidence>
<keyword evidence="9" id="KW-0732">Signal</keyword>
<evidence type="ECO:0000313" key="10">
    <source>
        <dbReference type="Proteomes" id="UP000079169"/>
    </source>
</evidence>
<evidence type="ECO:0000256" key="2">
    <source>
        <dbReference type="ARBA" id="ARBA00005369"/>
    </source>
</evidence>
<evidence type="ECO:0000256" key="7">
    <source>
        <dbReference type="ARBA" id="ARBA00022691"/>
    </source>
</evidence>
<dbReference type="GO" id="GO:0005737">
    <property type="term" value="C:cytoplasm"/>
    <property type="evidence" value="ECO:0007669"/>
    <property type="project" value="UniProtKB-SubCell"/>
</dbReference>
<accession>A0A1S3D3H5</accession>
<dbReference type="AlphaFoldDB" id="A0A1S3D3H5"/>
<comment type="similarity">
    <text evidence="2">Belongs to the methyltransferase superfamily. L-isoaspartyl/D-aspartyl protein methyltransferase family.</text>
</comment>
<organism evidence="10 11">
    <name type="scientific">Diaphorina citri</name>
    <name type="common">Asian citrus psyllid</name>
    <dbReference type="NCBI Taxonomy" id="121845"/>
    <lineage>
        <taxon>Eukaryota</taxon>
        <taxon>Metazoa</taxon>
        <taxon>Ecdysozoa</taxon>
        <taxon>Arthropoda</taxon>
        <taxon>Hexapoda</taxon>
        <taxon>Insecta</taxon>
        <taxon>Pterygota</taxon>
        <taxon>Neoptera</taxon>
        <taxon>Paraneoptera</taxon>
        <taxon>Hemiptera</taxon>
        <taxon>Sternorrhyncha</taxon>
        <taxon>Psylloidea</taxon>
        <taxon>Psyllidae</taxon>
        <taxon>Diaphorininae</taxon>
        <taxon>Diaphorina</taxon>
    </lineage>
</organism>
<dbReference type="Gene3D" id="3.40.50.150">
    <property type="entry name" value="Vaccinia Virus protein VP39"/>
    <property type="match status" value="1"/>
</dbReference>